<dbReference type="RefSeq" id="WP_281286803.1">
    <property type="nucleotide sequence ID" value="NZ_FXTP01000011.1"/>
</dbReference>
<gene>
    <name evidence="1" type="ORF">SAMN06265219_11193</name>
</gene>
<protein>
    <submittedName>
        <fullName evidence="1">Uncharacterized protein</fullName>
    </submittedName>
</protein>
<keyword evidence="2" id="KW-1185">Reference proteome</keyword>
<evidence type="ECO:0000313" key="1">
    <source>
        <dbReference type="EMBL" id="SMO81415.1"/>
    </source>
</evidence>
<accession>A0A521EBX3</accession>
<sequence length="44" mass="5371">MLQEIEHITNQLLMKFNQFMDELDAHIEARVQHVLDELEQVYEE</sequence>
<organism evidence="1 2">
    <name type="scientific">Gracilimonas mengyeensis</name>
    <dbReference type="NCBI Taxonomy" id="1302730"/>
    <lineage>
        <taxon>Bacteria</taxon>
        <taxon>Pseudomonadati</taxon>
        <taxon>Balneolota</taxon>
        <taxon>Balneolia</taxon>
        <taxon>Balneolales</taxon>
        <taxon>Balneolaceae</taxon>
        <taxon>Gracilimonas</taxon>
    </lineage>
</organism>
<dbReference type="Proteomes" id="UP000317557">
    <property type="component" value="Unassembled WGS sequence"/>
</dbReference>
<name>A0A521EBX3_9BACT</name>
<reference evidence="1 2" key="1">
    <citation type="submission" date="2017-05" db="EMBL/GenBank/DDBJ databases">
        <authorList>
            <person name="Varghese N."/>
            <person name="Submissions S."/>
        </authorList>
    </citation>
    <scope>NUCLEOTIDE SEQUENCE [LARGE SCALE GENOMIC DNA]</scope>
    <source>
        <strain evidence="1 2">DSM 21985</strain>
    </source>
</reference>
<evidence type="ECO:0000313" key="2">
    <source>
        <dbReference type="Proteomes" id="UP000317557"/>
    </source>
</evidence>
<proteinExistence type="predicted"/>
<dbReference type="EMBL" id="FXTP01000011">
    <property type="protein sequence ID" value="SMO81415.1"/>
    <property type="molecule type" value="Genomic_DNA"/>
</dbReference>
<dbReference type="AlphaFoldDB" id="A0A521EBX3"/>